<dbReference type="InterPro" id="IPR007498">
    <property type="entry name" value="PqiA-like"/>
</dbReference>
<proteinExistence type="inferred from homology"/>
<dbReference type="Pfam" id="PF04403">
    <property type="entry name" value="PqiA"/>
    <property type="match status" value="2"/>
</dbReference>
<feature type="transmembrane region" description="Helical" evidence="9">
    <location>
        <begin position="282"/>
        <end position="306"/>
    </location>
</feature>
<dbReference type="EMBL" id="JAEUXJ010000027">
    <property type="protein sequence ID" value="MBL6459143.1"/>
    <property type="molecule type" value="Genomic_DNA"/>
</dbReference>
<feature type="transmembrane region" description="Helical" evidence="9">
    <location>
        <begin position="375"/>
        <end position="396"/>
    </location>
</feature>
<evidence type="ECO:0000256" key="6">
    <source>
        <dbReference type="ARBA" id="ARBA00022989"/>
    </source>
</evidence>
<evidence type="ECO:0000256" key="1">
    <source>
        <dbReference type="ARBA" id="ARBA00004429"/>
    </source>
</evidence>
<feature type="compositionally biased region" description="Low complexity" evidence="8">
    <location>
        <begin position="1"/>
        <end position="13"/>
    </location>
</feature>
<feature type="transmembrane region" description="Helical" evidence="9">
    <location>
        <begin position="326"/>
        <end position="354"/>
    </location>
</feature>
<dbReference type="PANTHER" id="PTHR30462">
    <property type="entry name" value="INTERMEMBRANE TRANSPORT PROTEIN PQIB-RELATED"/>
    <property type="match status" value="1"/>
</dbReference>
<dbReference type="RefSeq" id="WP_202828876.1">
    <property type="nucleotide sequence ID" value="NZ_JAEUXJ010000027.1"/>
</dbReference>
<evidence type="ECO:0000256" key="8">
    <source>
        <dbReference type="SAM" id="MobiDB-lite"/>
    </source>
</evidence>
<dbReference type="PANTHER" id="PTHR30462:SF3">
    <property type="entry name" value="INTERMEMBRANE TRANSPORT PROTEIN PQIA"/>
    <property type="match status" value="1"/>
</dbReference>
<feature type="transmembrane region" description="Helical" evidence="9">
    <location>
        <begin position="160"/>
        <end position="178"/>
    </location>
</feature>
<keyword evidence="4" id="KW-0997">Cell inner membrane</keyword>
<sequence length="443" mass="47555">MAAAPADPAARNHPAARRGGSTPPRSRECPDCGRFQLVPSLGAGATARCLQCGAVLRRTHHDPLGRALALHFAALAMLGVAGLMSLMTVSTAGMNFSADLLSGPQGLHRHGLWELALVVLFTTAVAPFLRLASMAYVLVGLGLRRPPRHLQRLFAWIEHLRPWSMVEVYLLGVFVAYVKLVDIVHIEIGPALYALGALMLIMVVADAVLDRQAVWEEMERRGIPNAEIDHAAVPRDGPEIEAIGCETCGLVCLPAVTEAEPRCPRCGSRLHARKPDSVARTWALVIASLVLYVPANVYPVLTVVQLGAGAPSTILGGVEELLSSSMYPLAALVFLASVVVPMLKLIGLVTMLVATQAGWTGRLRDRTSLFRVVRAIGRWSMIDVFMISVLVALVQFGAVVTIAPGLGAVAFAAVVILTMFAAETFDPRLMWDAAARRERRVVA</sequence>
<evidence type="ECO:0000313" key="11">
    <source>
        <dbReference type="Proteomes" id="UP000606490"/>
    </source>
</evidence>
<dbReference type="NCBIfam" id="TIGR00155">
    <property type="entry name" value="pqiA_fam"/>
    <property type="match status" value="1"/>
</dbReference>
<organism evidence="10 11">
    <name type="scientific">Belnapia mucosa</name>
    <dbReference type="NCBI Taxonomy" id="2804532"/>
    <lineage>
        <taxon>Bacteria</taxon>
        <taxon>Pseudomonadati</taxon>
        <taxon>Pseudomonadota</taxon>
        <taxon>Alphaproteobacteria</taxon>
        <taxon>Acetobacterales</taxon>
        <taxon>Roseomonadaceae</taxon>
        <taxon>Belnapia</taxon>
    </lineage>
</organism>
<feature type="transmembrane region" description="Helical" evidence="9">
    <location>
        <begin position="190"/>
        <end position="209"/>
    </location>
</feature>
<keyword evidence="11" id="KW-1185">Reference proteome</keyword>
<keyword evidence="6 9" id="KW-1133">Transmembrane helix</keyword>
<feature type="transmembrane region" description="Helical" evidence="9">
    <location>
        <begin position="402"/>
        <end position="422"/>
    </location>
</feature>
<evidence type="ECO:0000313" key="10">
    <source>
        <dbReference type="EMBL" id="MBL6459143.1"/>
    </source>
</evidence>
<keyword evidence="7 9" id="KW-0472">Membrane</keyword>
<name>A0ABS1VFG2_9PROT</name>
<evidence type="ECO:0000256" key="9">
    <source>
        <dbReference type="SAM" id="Phobius"/>
    </source>
</evidence>
<comment type="similarity">
    <text evidence="2">Belongs to the PqiA family.</text>
</comment>
<evidence type="ECO:0000256" key="2">
    <source>
        <dbReference type="ARBA" id="ARBA00007555"/>
    </source>
</evidence>
<feature type="transmembrane region" description="Helical" evidence="9">
    <location>
        <begin position="112"/>
        <end position="139"/>
    </location>
</feature>
<dbReference type="InterPro" id="IPR051800">
    <property type="entry name" value="PqiA-PqiB_transport"/>
</dbReference>
<accession>A0ABS1VFG2</accession>
<dbReference type="Proteomes" id="UP000606490">
    <property type="component" value="Unassembled WGS sequence"/>
</dbReference>
<evidence type="ECO:0000256" key="5">
    <source>
        <dbReference type="ARBA" id="ARBA00022692"/>
    </source>
</evidence>
<reference evidence="10 11" key="1">
    <citation type="submission" date="2021-01" db="EMBL/GenBank/DDBJ databases">
        <title>Belnapia mucosa sp. nov. and Belnapia arida sp. nov., isolated from the Tabernas Desert (Almeria, Spain).</title>
        <authorList>
            <person name="Molina-Menor E."/>
            <person name="Vidal-Verdu A."/>
            <person name="Calonge A."/>
            <person name="Satari L."/>
            <person name="Pereto Magraner J."/>
            <person name="Porcar Miralles M."/>
        </authorList>
    </citation>
    <scope>NUCLEOTIDE SEQUENCE [LARGE SCALE GENOMIC DNA]</scope>
    <source>
        <strain evidence="10 11">T6</strain>
    </source>
</reference>
<keyword evidence="3" id="KW-1003">Cell membrane</keyword>
<dbReference type="InterPro" id="IPR005219">
    <property type="entry name" value="PqiA-like_proteobact"/>
</dbReference>
<evidence type="ECO:0000256" key="7">
    <source>
        <dbReference type="ARBA" id="ARBA00023136"/>
    </source>
</evidence>
<gene>
    <name evidence="10" type="ORF">JMJ55_27860</name>
</gene>
<keyword evidence="5 9" id="KW-0812">Transmembrane</keyword>
<feature type="transmembrane region" description="Helical" evidence="9">
    <location>
        <begin position="67"/>
        <end position="92"/>
    </location>
</feature>
<evidence type="ECO:0000256" key="3">
    <source>
        <dbReference type="ARBA" id="ARBA00022475"/>
    </source>
</evidence>
<comment type="subcellular location">
    <subcellularLocation>
        <location evidence="1">Cell inner membrane</location>
        <topology evidence="1">Multi-pass membrane protein</topology>
    </subcellularLocation>
</comment>
<comment type="caution">
    <text evidence="10">The sequence shown here is derived from an EMBL/GenBank/DDBJ whole genome shotgun (WGS) entry which is preliminary data.</text>
</comment>
<evidence type="ECO:0000256" key="4">
    <source>
        <dbReference type="ARBA" id="ARBA00022519"/>
    </source>
</evidence>
<feature type="region of interest" description="Disordered" evidence="8">
    <location>
        <begin position="1"/>
        <end position="29"/>
    </location>
</feature>
<protein>
    <submittedName>
        <fullName evidence="10">Paraquat-inducible protein A</fullName>
    </submittedName>
</protein>